<dbReference type="InterPro" id="IPR011060">
    <property type="entry name" value="RibuloseP-bd_barrel"/>
</dbReference>
<dbReference type="Gene3D" id="3.20.20.70">
    <property type="entry name" value="Aldolase class I"/>
    <property type="match status" value="1"/>
</dbReference>
<evidence type="ECO:0000256" key="2">
    <source>
        <dbReference type="ARBA" id="ARBA00004733"/>
    </source>
</evidence>
<dbReference type="CDD" id="cd04724">
    <property type="entry name" value="Tryptophan_synthase_alpha"/>
    <property type="match status" value="1"/>
</dbReference>
<comment type="subunit">
    <text evidence="3 9">Tetramer of two alpha and two beta chains.</text>
</comment>
<organism evidence="11 12">
    <name type="scientific">Nitrososphaera gargensis (strain Ga9.2)</name>
    <dbReference type="NCBI Taxonomy" id="1237085"/>
    <lineage>
        <taxon>Archaea</taxon>
        <taxon>Nitrososphaerota</taxon>
        <taxon>Nitrososphaeria</taxon>
        <taxon>Nitrososphaerales</taxon>
        <taxon>Nitrososphaeraceae</taxon>
        <taxon>Nitrososphaera</taxon>
    </lineage>
</organism>
<evidence type="ECO:0000256" key="9">
    <source>
        <dbReference type="HAMAP-Rule" id="MF_00131"/>
    </source>
</evidence>
<dbReference type="RefSeq" id="WP_015019134.1">
    <property type="nucleotide sequence ID" value="NC_018719.1"/>
</dbReference>
<evidence type="ECO:0000313" key="12">
    <source>
        <dbReference type="Proteomes" id="UP000008037"/>
    </source>
</evidence>
<evidence type="ECO:0000256" key="4">
    <source>
        <dbReference type="ARBA" id="ARBA00022605"/>
    </source>
</evidence>
<keyword evidence="12" id="KW-1185">Reference proteome</keyword>
<dbReference type="PANTHER" id="PTHR43406">
    <property type="entry name" value="TRYPTOPHAN SYNTHASE, ALPHA CHAIN"/>
    <property type="match status" value="1"/>
</dbReference>
<evidence type="ECO:0000256" key="3">
    <source>
        <dbReference type="ARBA" id="ARBA00011270"/>
    </source>
</evidence>
<comment type="pathway">
    <text evidence="2 9">Amino-acid biosynthesis; L-tryptophan biosynthesis; L-tryptophan from chorismate: step 5/5.</text>
</comment>
<feature type="active site" description="Proton acceptor" evidence="9">
    <location>
        <position position="61"/>
    </location>
</feature>
<dbReference type="HOGENOM" id="CLU_016734_0_0_2"/>
<feature type="active site" description="Proton acceptor" evidence="9">
    <location>
        <position position="50"/>
    </location>
</feature>
<keyword evidence="7 9" id="KW-0456">Lyase</keyword>
<protein>
    <recommendedName>
        <fullName evidence="9">Tryptophan synthase alpha chain</fullName>
        <ecNumber evidence="9">4.2.1.20</ecNumber>
    </recommendedName>
</protein>
<accession>K0IJZ2</accession>
<dbReference type="HAMAP" id="MF_00131">
    <property type="entry name" value="Trp_synth_alpha"/>
    <property type="match status" value="1"/>
</dbReference>
<dbReference type="AlphaFoldDB" id="K0IJZ2"/>
<dbReference type="PROSITE" id="PS00167">
    <property type="entry name" value="TRP_SYNTHASE_ALPHA"/>
    <property type="match status" value="1"/>
</dbReference>
<keyword evidence="4 9" id="KW-0028">Amino-acid biosynthesis</keyword>
<evidence type="ECO:0000313" key="11">
    <source>
        <dbReference type="EMBL" id="AFU58597.1"/>
    </source>
</evidence>
<dbReference type="GeneID" id="13797923"/>
<evidence type="ECO:0000256" key="6">
    <source>
        <dbReference type="ARBA" id="ARBA00023141"/>
    </source>
</evidence>
<evidence type="ECO:0000256" key="1">
    <source>
        <dbReference type="ARBA" id="ARBA00003365"/>
    </source>
</evidence>
<gene>
    <name evidence="9 11" type="primary">trpA</name>
    <name evidence="11" type="ordered locus">Ngar_c16640</name>
</gene>
<dbReference type="EC" id="4.2.1.20" evidence="9"/>
<keyword evidence="5 9" id="KW-0822">Tryptophan biosynthesis</keyword>
<dbReference type="GO" id="GO:0005829">
    <property type="term" value="C:cytosol"/>
    <property type="evidence" value="ECO:0007669"/>
    <property type="project" value="TreeGrafter"/>
</dbReference>
<comment type="similarity">
    <text evidence="9 10">Belongs to the TrpA family.</text>
</comment>
<dbReference type="KEGG" id="nga:Ngar_c16640"/>
<evidence type="ECO:0000256" key="7">
    <source>
        <dbReference type="ARBA" id="ARBA00023239"/>
    </source>
</evidence>
<dbReference type="OrthoDB" id="25658at2157"/>
<evidence type="ECO:0000256" key="8">
    <source>
        <dbReference type="ARBA" id="ARBA00049047"/>
    </source>
</evidence>
<dbReference type="FunCoup" id="K0IJZ2">
    <property type="interactions" value="79"/>
</dbReference>
<reference evidence="11 12" key="1">
    <citation type="journal article" date="2012" name="Environ. Microbiol.">
        <title>The genome of the ammonia-oxidizing Candidatus Nitrososphaera gargensis: insights into metabolic versatility and environmental adaptations.</title>
        <authorList>
            <person name="Spang A."/>
            <person name="Poehlein A."/>
            <person name="Offre P."/>
            <person name="Zumbragel S."/>
            <person name="Haider S."/>
            <person name="Rychlik N."/>
            <person name="Nowka B."/>
            <person name="Schmeisser C."/>
            <person name="Lebedeva E.V."/>
            <person name="Rattei T."/>
            <person name="Bohm C."/>
            <person name="Schmid M."/>
            <person name="Galushko A."/>
            <person name="Hatzenpichler R."/>
            <person name="Weinmaier T."/>
            <person name="Daniel R."/>
            <person name="Schleper C."/>
            <person name="Spieck E."/>
            <person name="Streit W."/>
            <person name="Wagner M."/>
        </authorList>
    </citation>
    <scope>NUCLEOTIDE SEQUENCE [LARGE SCALE GENOMIC DNA]</scope>
    <source>
        <strain evidence="12">Ga9.2</strain>
    </source>
</reference>
<sequence length="273" mass="28975">MPNRITEKFGELAGRDKCALICYVVAGYPDIKTSEQVIDALVKGGADIIEIGIPFSDPIADGPTIQAASNSALKRGITPEKALQLAKSVRKKHPELPLLAMTYSNILVHAGMEKFMSRAKSCGIDGFILPDMPVEEAESYSAAASKLGLATVFLASPNTSEVRLKKIVDSTSGFLYLVSVFGITGARKSFEDYTLNAVKSVKQAASGRVPVAVGFGISTPAHAKFMIEAGADAVIVGSAIIDMIAKSSGKKMLAGLQEFARSMKKACKKSRTR</sequence>
<dbReference type="STRING" id="1237085.Ngar_c16640"/>
<proteinExistence type="inferred from homology"/>
<dbReference type="InterPro" id="IPR018204">
    <property type="entry name" value="Trp_synthase_alpha_AS"/>
</dbReference>
<dbReference type="PANTHER" id="PTHR43406:SF1">
    <property type="entry name" value="TRYPTOPHAN SYNTHASE ALPHA CHAIN, CHLOROPLASTIC"/>
    <property type="match status" value="1"/>
</dbReference>
<dbReference type="EMBL" id="CP002408">
    <property type="protein sequence ID" value="AFU58597.1"/>
    <property type="molecule type" value="Genomic_DNA"/>
</dbReference>
<dbReference type="Pfam" id="PF00290">
    <property type="entry name" value="Trp_syntA"/>
    <property type="match status" value="1"/>
</dbReference>
<dbReference type="Proteomes" id="UP000008037">
    <property type="component" value="Chromosome"/>
</dbReference>
<dbReference type="SUPFAM" id="SSF51366">
    <property type="entry name" value="Ribulose-phoshate binding barrel"/>
    <property type="match status" value="1"/>
</dbReference>
<keyword evidence="6 9" id="KW-0057">Aromatic amino acid biosynthesis</keyword>
<dbReference type="NCBIfam" id="TIGR00262">
    <property type="entry name" value="trpA"/>
    <property type="match status" value="1"/>
</dbReference>
<dbReference type="GO" id="GO:0004834">
    <property type="term" value="F:tryptophan synthase activity"/>
    <property type="evidence" value="ECO:0007669"/>
    <property type="project" value="UniProtKB-UniRule"/>
</dbReference>
<evidence type="ECO:0000256" key="10">
    <source>
        <dbReference type="RuleBase" id="RU003662"/>
    </source>
</evidence>
<dbReference type="PATRIC" id="fig|1237085.11.peg.1639"/>
<evidence type="ECO:0000256" key="5">
    <source>
        <dbReference type="ARBA" id="ARBA00022822"/>
    </source>
</evidence>
<name>K0IJZ2_NITGG</name>
<dbReference type="FunFam" id="3.20.20.70:FF:000037">
    <property type="entry name" value="Tryptophan synthase alpha chain"/>
    <property type="match status" value="1"/>
</dbReference>
<dbReference type="InterPro" id="IPR002028">
    <property type="entry name" value="Trp_synthase_suA"/>
</dbReference>
<comment type="function">
    <text evidence="1 9">The alpha subunit is responsible for the aldol cleavage of indoleglycerol phosphate to indole and glyceraldehyde 3-phosphate.</text>
</comment>
<dbReference type="InParanoid" id="K0IJZ2"/>
<dbReference type="InterPro" id="IPR013785">
    <property type="entry name" value="Aldolase_TIM"/>
</dbReference>
<comment type="catalytic activity">
    <reaction evidence="8 9">
        <text>(1S,2R)-1-C-(indol-3-yl)glycerol 3-phosphate + L-serine = D-glyceraldehyde 3-phosphate + L-tryptophan + H2O</text>
        <dbReference type="Rhea" id="RHEA:10532"/>
        <dbReference type="ChEBI" id="CHEBI:15377"/>
        <dbReference type="ChEBI" id="CHEBI:33384"/>
        <dbReference type="ChEBI" id="CHEBI:57912"/>
        <dbReference type="ChEBI" id="CHEBI:58866"/>
        <dbReference type="ChEBI" id="CHEBI:59776"/>
        <dbReference type="EC" id="4.2.1.20"/>
    </reaction>
</comment>
<dbReference type="UniPathway" id="UPA00035">
    <property type="reaction ID" value="UER00044"/>
</dbReference>